<organism evidence="1 2">
    <name type="scientific">candidate division Kazan bacterium GW2011_GWB1_52_7</name>
    <dbReference type="NCBI Taxonomy" id="1620414"/>
    <lineage>
        <taxon>Bacteria</taxon>
        <taxon>Bacteria division Kazan-3B-28</taxon>
    </lineage>
</organism>
<evidence type="ECO:0000313" key="2">
    <source>
        <dbReference type="Proteomes" id="UP000034913"/>
    </source>
</evidence>
<evidence type="ECO:0000313" key="1">
    <source>
        <dbReference type="EMBL" id="KKW26823.1"/>
    </source>
</evidence>
<dbReference type="AlphaFoldDB" id="A0A0G1X6N7"/>
<dbReference type="Proteomes" id="UP000034913">
    <property type="component" value="Unassembled WGS sequence"/>
</dbReference>
<comment type="caution">
    <text evidence="1">The sequence shown here is derived from an EMBL/GenBank/DDBJ whole genome shotgun (WGS) entry which is preliminary data.</text>
</comment>
<reference evidence="1 2" key="1">
    <citation type="journal article" date="2015" name="Nature">
        <title>rRNA introns, odd ribosomes, and small enigmatic genomes across a large radiation of phyla.</title>
        <authorList>
            <person name="Brown C.T."/>
            <person name="Hug L.A."/>
            <person name="Thomas B.C."/>
            <person name="Sharon I."/>
            <person name="Castelle C.J."/>
            <person name="Singh A."/>
            <person name="Wilkins M.J."/>
            <person name="Williams K.H."/>
            <person name="Banfield J.F."/>
        </authorList>
    </citation>
    <scope>NUCLEOTIDE SEQUENCE [LARGE SCALE GENOMIC DNA]</scope>
</reference>
<accession>A0A0G1X6N7</accession>
<protein>
    <submittedName>
        <fullName evidence="1">Uncharacterized protein</fullName>
    </submittedName>
</protein>
<dbReference type="EMBL" id="LCRB01000002">
    <property type="protein sequence ID" value="KKW26823.1"/>
    <property type="molecule type" value="Genomic_DNA"/>
</dbReference>
<sequence length="206" mass="23681">MKLLAALKFVVELLTQLVTLGEEGLGRIMERMNYIREITGRVHLPTIQEFTQFLDQAVGHIVDCDADPTIPSDYNWTIERHIKSGKVRLERRGDTLYVDGKKVILHLVKQQTRNGVILGHELCKELEKGKLVLLSANLLDYLLEHPELIPDTWKGKAVFFWGTVYRGSDGSLNVRYLGWDDGGWSWDYYWLDYGWYSNRPAAVLAS</sequence>
<proteinExistence type="predicted"/>
<gene>
    <name evidence="1" type="ORF">VF00_C0002G0148</name>
</gene>
<name>A0A0G1X6N7_UNCK3</name>